<dbReference type="SUPFAM" id="SSF56219">
    <property type="entry name" value="DNase I-like"/>
    <property type="match status" value="1"/>
</dbReference>
<evidence type="ECO:0000256" key="1">
    <source>
        <dbReference type="SAM" id="MobiDB-lite"/>
    </source>
</evidence>
<evidence type="ECO:0008006" key="4">
    <source>
        <dbReference type="Google" id="ProtNLM"/>
    </source>
</evidence>
<dbReference type="Proteomes" id="UP000469452">
    <property type="component" value="Unassembled WGS sequence"/>
</dbReference>
<feature type="compositionally biased region" description="Polar residues" evidence="1">
    <location>
        <begin position="446"/>
        <end position="459"/>
    </location>
</feature>
<evidence type="ECO:0000313" key="3">
    <source>
        <dbReference type="Proteomes" id="UP000469452"/>
    </source>
</evidence>
<name>A0A6A4Z8G3_APHAT</name>
<feature type="compositionally biased region" description="Polar residues" evidence="1">
    <location>
        <begin position="648"/>
        <end position="658"/>
    </location>
</feature>
<dbReference type="VEuPathDB" id="FungiDB:H257_13454"/>
<feature type="compositionally biased region" description="Pro residues" evidence="1">
    <location>
        <begin position="2962"/>
        <end position="2979"/>
    </location>
</feature>
<comment type="caution">
    <text evidence="2">The sequence shown here is derived from an EMBL/GenBank/DDBJ whole genome shotgun (WGS) entry which is preliminary data.</text>
</comment>
<feature type="region of interest" description="Disordered" evidence="1">
    <location>
        <begin position="1"/>
        <end position="34"/>
    </location>
</feature>
<reference evidence="2 3" key="1">
    <citation type="submission" date="2019-06" db="EMBL/GenBank/DDBJ databases">
        <title>Genomics analysis of Aphanomyces spp. identifies a new class of oomycete effector associated with host adaptation.</title>
        <authorList>
            <person name="Gaulin E."/>
        </authorList>
    </citation>
    <scope>NUCLEOTIDE SEQUENCE [LARGE SCALE GENOMIC DNA]</scope>
    <source>
        <strain evidence="2 3">E</strain>
    </source>
</reference>
<dbReference type="Gene3D" id="3.60.10.10">
    <property type="entry name" value="Endonuclease/exonuclease/phosphatase"/>
    <property type="match status" value="1"/>
</dbReference>
<dbReference type="EMBL" id="VJMI01019582">
    <property type="protein sequence ID" value="KAF0706955.1"/>
    <property type="molecule type" value="Genomic_DNA"/>
</dbReference>
<feature type="region of interest" description="Disordered" evidence="1">
    <location>
        <begin position="2950"/>
        <end position="2979"/>
    </location>
</feature>
<protein>
    <recommendedName>
        <fullName evidence="4">Reverse transcriptase domain-containing protein</fullName>
    </recommendedName>
</protein>
<dbReference type="VEuPathDB" id="FungiDB:H257_08854"/>
<organism evidence="2 3">
    <name type="scientific">Aphanomyces astaci</name>
    <name type="common">Crayfish plague agent</name>
    <dbReference type="NCBI Taxonomy" id="112090"/>
    <lineage>
        <taxon>Eukaryota</taxon>
        <taxon>Sar</taxon>
        <taxon>Stramenopiles</taxon>
        <taxon>Oomycota</taxon>
        <taxon>Saprolegniomycetes</taxon>
        <taxon>Saprolegniales</taxon>
        <taxon>Verrucalvaceae</taxon>
        <taxon>Aphanomyces</taxon>
    </lineage>
</organism>
<dbReference type="VEuPathDB" id="FungiDB:H257_18578"/>
<dbReference type="PANTHER" id="PTHR24216">
    <property type="entry name" value="PAXILLIN-RELATED"/>
    <property type="match status" value="1"/>
</dbReference>
<feature type="region of interest" description="Disordered" evidence="1">
    <location>
        <begin position="714"/>
        <end position="735"/>
    </location>
</feature>
<proteinExistence type="predicted"/>
<feature type="compositionally biased region" description="Low complexity" evidence="1">
    <location>
        <begin position="2950"/>
        <end position="2961"/>
    </location>
</feature>
<feature type="region of interest" description="Disordered" evidence="1">
    <location>
        <begin position="423"/>
        <end position="464"/>
    </location>
</feature>
<dbReference type="VEuPathDB" id="FungiDB:H257_04088"/>
<dbReference type="InterPro" id="IPR036691">
    <property type="entry name" value="Endo/exonu/phosph_ase_sf"/>
</dbReference>
<feature type="compositionally biased region" description="Pro residues" evidence="1">
    <location>
        <begin position="720"/>
        <end position="729"/>
    </location>
</feature>
<feature type="compositionally biased region" description="Pro residues" evidence="1">
    <location>
        <begin position="1"/>
        <end position="16"/>
    </location>
</feature>
<gene>
    <name evidence="2" type="ORF">AaE_013860</name>
</gene>
<feature type="region of interest" description="Disordered" evidence="1">
    <location>
        <begin position="615"/>
        <end position="660"/>
    </location>
</feature>
<sequence>MRYPPTPQHQPIPYEPAPNEQGATDQNIDDDDQEEYDTNTALQFPGIRTLHDEGQPIMYRTMQRYWDHEAHLFQGFNADDIVDIERHFADAKVRIQFSINPSLQPQEETLSILNYRREIEDICQERYGLTFRGGLMEHGQQLLGDPLQRTVQAWAAPRRGYLFLRDISVVMVYQYAGVLDNGLSFHQLEYRNPSKTTPGDLMCALRALGATDAIIQSHTRMSGAHGPRDHWAAIGCLNWPSEGQYRFRLVFPSQSMAENVYANFRRHAAGPDRLDLVPPSMKLLPLRDLCWDNPTATFFHPQAPSAATLVDTKVRIGRLPPLTTTDDILAALRGSHLPTPDVDITGDGYATLTFDTPAPVAFLWSASGPHGDTRLYIRDIAVHLHILTGRPRPSAAHIQCRDCGRHDHQGQPCDRFTYLDPRDRARSKSQHKPSAHDTARGKSSHQRAGQYSRSASQHSAPEERLPQAWQLPLQRHPAQAPRPTADLSLYLRRELSTYVDQRIVTATAPLRQEVESLRADKEALAALVSASSTAFSTLDARLLEERRLREAAELLQAEDNKSRTEAQIRLHTAIAQHEAQQAALAARLPFLESSVQTLLQAMQSVSSQMTALAGLGPLPANPSPTAPMPAFPDPPPPPAADNAEPSALSPSPDANMTDDTPAAPLVCNMVVPESVTLLLSPLLYPPISVHTFGHPPDLYSSDDSNNSEQLDIRIADALQPPSPKTPDPNPLRQRRRRRTWRLQRFALPPPDSNTARLQLENVLRRESLKGEAYIGDPGTPSPPNRRIASLRIASTNINKNTYGKLGDELATWFQASALDFLIIADSDLPAHKATQLWTPTLSGSLTPHLMAISNHRVSLLYDITRWHSRIDARRTTYSPSGRSISICIRLGKGSLLTLIGTYCQDTPTAHREETNLEWQWLTQAAAHTTGPHHFVVMGGDFNTYGTNPLDRSAPTPRSSSSADMGTAFQLWLERIGLSSTFRYRHPSLQRHTYTRNNTAVALDDIYITSRTAHKLEASGIWLNTIHSSDHAGTPFMTLTLCPGDHTPSRLSGVKPIRVVNTRHLTKDEISTFGTHTSDLLIAGQLPPLLPPPPPHAATTWTPQATTEWLEGAVQNLYDILYTSAKLKWGETSQTRKALNRAVAIQRTNRCTAQLRHLLRLHEACTLTGTEYRRLAHMVEWPKWIRNPMLLPTTCWHRPGAIAIGDWWTTMPSAQDTTHAWDRWLRQGITRWAKVCRKRRDWRTTCIRQTRVQQRTAWFQGRQTRKFLRSALGAPTPPISIQSAIVRTDDSPPRYSSDREEVAAGLRHLLDNWIPPAEKTTRPRHLDSGLAEDRQHVPHFVREWLLQDMDSPDAVAPAFQTPEGSTWDSYHYDAAMQARCDRSLRTRVSPGHGGVSQELWIAAPACIRARERTIINLILRTGLVPPILGRKQMIYLAKSATAHGVVNLDPGLPPWRPITVQSAFSSRIFTVIRDYISPCIPNEEMQHGFQRDRTVQDAVVLTSLLLERAERRQEELFLISKDCLKCFDRIPGWVMEYIYRKLGVPSIPRQLMAHFLGASQIDIRTAFGWLDGGIREFGLGQGSILAVMHIGYYMDVLIRQQQGGTDPVYITHSQHPHGTQTRTISSLLFVDDALDVSTTYAGIQDRATVSNQFTGQTASGGVFGADKSFLLYLSPQAHPAIALNDGLGKPQPIQVVAPTEGFRHLGIHQGTHNQWEETTRTVWLKLNTQADAIAPRGLGKKELQYIINAVWIPSALYRTAISDAISIGPALDTLFRKTARRVLRLPHDHPNAWFYDPKDGLGLVHCERFSHSQRLYQFLRIANDRGSPAHDILMESLEAYQLASGLTDHPLAFRIPPPASDTTFLGTLLRDLAAFQPALTIATQWHQPPASRPHRPNDRPIWAYLTPALGTTLISLNRSHNVKVRWVAFSSLRTKFGWSRATLQRFAPIWDAIPIATPTDPTPTLRQLTLPWGSPPANRPLPTPPSQLRSHLPYLDQPLGRTFFTPSRGFDAIHIPLHAILVIPHHLHHQDGRPATLSYRIGRRTSLQTRHAPTGPEIAVTFWHEIRHGSDIWYSPMPREARGRLRLVPMTGCAILAGDLIRTSRAQRHKFIPWNDTTWTHPRTHHTHRGSNHRSLIASTAAHSEDQAQPSLTQSPPHATPACTACHRFADTTACIDCGQWHHPACIPHCRIVPHHSAPTYGLHTLPLRASRTYSVGDGSVTNQGTPAAHGTWSYMGRDGTTLVGTLNIHPDHITPTRCELHSLLAGLHHSGDIALQICDNTTAIGLIILARSLKRRGGQPRYSNIHRVELRSLMDLLTPEGTFAGEWIRSHQITADTPDPVLRAKQALLEEADSLATLAHQLLPRTNYAHLIIPDSWELRDNLDRPVTGAIAPWLGAIYGKRNWSSSQAHKPDARRTIQPSRLNTGELCKWDLPALSFYWRAICYTLHTNTRKHRIQKTWDAHCRTCPDYLDTQEHRFGLTHPPCPGSASLTQDLLHATQAVTPKAWLPDQDIYLPGQCNAITSTFTGQTRPQWHTRSRHPSPNSGQSMIALTPTRCVLALHMHRLLGPPCRATLALMANHLHWESTQCRKPGGLLPRWLYHTALSCTPLLAPRDFWSGQWMGGPNGATFQGPLGASTHCIISRPPTNNHWWIDATHHPFSTPWWRRLAAEIQTTTASHTAATYWFVVPDGSPGHALASSLTTTWLLTIPAGQLLLRAITAVHHTTTPQWGKLTTSNPVPIHIGFLTTSTTTPLLTLAQLHWTAALRPLDAVHWLHRPPPTILRCQPTDTSNTSPRILTAPTHCLHWAQTNIPIYDQYAQASRTYLEATYPAIYSATTGWKMFSTMTQSTRDWAASITHLQAPHFHKQWFSAHWAILRRHWGTTCTTNMEQIRTAGDLPLLTEVNNNIRLKRLHHDTAPTGHDRRIRTRRAHLQAKTRDWHSRRLSLLPPATSSLPVSDAPPIWPPRRPPDPQGRPPAA</sequence>
<accession>A0A6A4Z8G3</accession>
<feature type="compositionally biased region" description="Pro residues" evidence="1">
    <location>
        <begin position="619"/>
        <end position="639"/>
    </location>
</feature>
<dbReference type="PANTHER" id="PTHR24216:SF65">
    <property type="entry name" value="PAXILLIN-LIKE PROTEIN 1"/>
    <property type="match status" value="1"/>
</dbReference>
<evidence type="ECO:0000313" key="2">
    <source>
        <dbReference type="EMBL" id="KAF0706955.1"/>
    </source>
</evidence>